<organism evidence="2">
    <name type="scientific">Zooxanthella nutricula</name>
    <dbReference type="NCBI Taxonomy" id="1333877"/>
    <lineage>
        <taxon>Eukaryota</taxon>
        <taxon>Sar</taxon>
        <taxon>Alveolata</taxon>
        <taxon>Dinophyceae</taxon>
        <taxon>Peridiniales</taxon>
        <taxon>Peridiniales incertae sedis</taxon>
        <taxon>Zooxanthella</taxon>
    </lineage>
</organism>
<evidence type="ECO:0000259" key="1">
    <source>
        <dbReference type="Pfam" id="PF08241"/>
    </source>
</evidence>
<dbReference type="Gene3D" id="3.40.50.150">
    <property type="entry name" value="Vaccinia Virus protein VP39"/>
    <property type="match status" value="1"/>
</dbReference>
<proteinExistence type="predicted"/>
<accession>A0A7S2JT38</accession>
<dbReference type="Pfam" id="PF08241">
    <property type="entry name" value="Methyltransf_11"/>
    <property type="match status" value="1"/>
</dbReference>
<protein>
    <recommendedName>
        <fullName evidence="1">Methyltransferase type 11 domain-containing protein</fullName>
    </recommendedName>
</protein>
<evidence type="ECO:0000313" key="2">
    <source>
        <dbReference type="EMBL" id="CAD9555623.1"/>
    </source>
</evidence>
<dbReference type="AlphaFoldDB" id="A0A7S2JT38"/>
<name>A0A7S2JT38_9DINO</name>
<dbReference type="SUPFAM" id="SSF53335">
    <property type="entry name" value="S-adenosyl-L-methionine-dependent methyltransferases"/>
    <property type="match status" value="1"/>
</dbReference>
<reference evidence="2" key="1">
    <citation type="submission" date="2021-01" db="EMBL/GenBank/DDBJ databases">
        <authorList>
            <person name="Corre E."/>
            <person name="Pelletier E."/>
            <person name="Niang G."/>
            <person name="Scheremetjew M."/>
            <person name="Finn R."/>
            <person name="Kale V."/>
            <person name="Holt S."/>
            <person name="Cochrane G."/>
            <person name="Meng A."/>
            <person name="Brown T."/>
            <person name="Cohen L."/>
        </authorList>
    </citation>
    <scope>NUCLEOTIDE SEQUENCE</scope>
    <source>
        <strain evidence="2">RCC3387</strain>
    </source>
</reference>
<dbReference type="EMBL" id="HBGW01033223">
    <property type="protein sequence ID" value="CAD9555623.1"/>
    <property type="molecule type" value="Transcribed_RNA"/>
</dbReference>
<gene>
    <name evidence="2" type="ORF">BRAN1462_LOCUS20981</name>
</gene>
<feature type="domain" description="Methyltransferase type 11" evidence="1">
    <location>
        <begin position="77"/>
        <end position="163"/>
    </location>
</feature>
<sequence>MAQPAEQPTRGFTAAYRNAAAADSAIIDDNDSGIKLDHRTEFAADPSMPLRERVAARIARSVQSIERPRCIDVACAVGTDLGLLVAALGEKPAELHGIDLLEKQLEVARSRLPGAIFAQGDVLDLPFPDSHFDSLQASRLLIHVPDFRKAIDEMLRVMKPGALGVLCEADIGTCNILLTSDDRLQSVFAAKTKHVAKMCANDHAASDAYKYLLSHAGAVDVCMEPFSCILPDPAMMGLDFIKFEGQMLQKLVSDGTLAQADADYYLAEAQGQSAKDGNFVQLGCGPLEISFRKK</sequence>
<dbReference type="InterPro" id="IPR013216">
    <property type="entry name" value="Methyltransf_11"/>
</dbReference>
<dbReference type="PANTHER" id="PTHR43591">
    <property type="entry name" value="METHYLTRANSFERASE"/>
    <property type="match status" value="1"/>
</dbReference>
<dbReference type="PANTHER" id="PTHR43591:SF24">
    <property type="entry name" value="2-METHOXY-6-POLYPRENYL-1,4-BENZOQUINOL METHYLASE, MITOCHONDRIAL"/>
    <property type="match status" value="1"/>
</dbReference>
<dbReference type="GO" id="GO:0008757">
    <property type="term" value="F:S-adenosylmethionine-dependent methyltransferase activity"/>
    <property type="evidence" value="ECO:0007669"/>
    <property type="project" value="InterPro"/>
</dbReference>
<dbReference type="InterPro" id="IPR029063">
    <property type="entry name" value="SAM-dependent_MTases_sf"/>
</dbReference>